<dbReference type="Proteomes" id="UP000593561">
    <property type="component" value="Unassembled WGS sequence"/>
</dbReference>
<proteinExistence type="predicted"/>
<reference evidence="1 2" key="1">
    <citation type="journal article" date="2019" name="Genome Biol. Evol.">
        <title>Insights into the evolution of the New World diploid cottons (Gossypium, subgenus Houzingenia) based on genome sequencing.</title>
        <authorList>
            <person name="Grover C.E."/>
            <person name="Arick M.A. 2nd"/>
            <person name="Thrash A."/>
            <person name="Conover J.L."/>
            <person name="Sanders W.S."/>
            <person name="Peterson D.G."/>
            <person name="Frelichowski J.E."/>
            <person name="Scheffler J.A."/>
            <person name="Scheffler B.E."/>
            <person name="Wendel J.F."/>
        </authorList>
    </citation>
    <scope>NUCLEOTIDE SEQUENCE [LARGE SCALE GENOMIC DNA]</scope>
    <source>
        <strain evidence="1">27</strain>
        <tissue evidence="1">Leaf</tissue>
    </source>
</reference>
<keyword evidence="2" id="KW-1185">Reference proteome</keyword>
<feature type="non-terminal residue" evidence="1">
    <location>
        <position position="1"/>
    </location>
</feature>
<protein>
    <submittedName>
        <fullName evidence="1">Uncharacterized protein</fullName>
    </submittedName>
</protein>
<dbReference type="EMBL" id="JABFAC010000002">
    <property type="protein sequence ID" value="MBA0606621.1"/>
    <property type="molecule type" value="Genomic_DNA"/>
</dbReference>
<name>A0A7J8QYK9_GOSDV</name>
<evidence type="ECO:0000313" key="1">
    <source>
        <dbReference type="EMBL" id="MBA0606621.1"/>
    </source>
</evidence>
<evidence type="ECO:0000313" key="2">
    <source>
        <dbReference type="Proteomes" id="UP000593561"/>
    </source>
</evidence>
<sequence>HLRRAHLVQALKKKWFLPEKRRTKEWEVKTEQVVDIKRFVQNNGGRVIGIVESIKRERVRGRVKEDIDEILATASPLWGFLLLYRRNQSLKVGLRSFEGNGDMPLLINKRLFYLIGPLKVDWAIPEIENAAFFYFEGRGEEDVSADSVAIWIIVNRPPT</sequence>
<comment type="caution">
    <text evidence="1">The sequence shown here is derived from an EMBL/GenBank/DDBJ whole genome shotgun (WGS) entry which is preliminary data.</text>
</comment>
<gene>
    <name evidence="1" type="ORF">Godav_019062</name>
</gene>
<accession>A0A7J8QYK9</accession>
<dbReference type="AlphaFoldDB" id="A0A7J8QYK9"/>
<organism evidence="1 2">
    <name type="scientific">Gossypium davidsonii</name>
    <name type="common">Davidson's cotton</name>
    <name type="synonym">Gossypium klotzschianum subsp. davidsonii</name>
    <dbReference type="NCBI Taxonomy" id="34287"/>
    <lineage>
        <taxon>Eukaryota</taxon>
        <taxon>Viridiplantae</taxon>
        <taxon>Streptophyta</taxon>
        <taxon>Embryophyta</taxon>
        <taxon>Tracheophyta</taxon>
        <taxon>Spermatophyta</taxon>
        <taxon>Magnoliopsida</taxon>
        <taxon>eudicotyledons</taxon>
        <taxon>Gunneridae</taxon>
        <taxon>Pentapetalae</taxon>
        <taxon>rosids</taxon>
        <taxon>malvids</taxon>
        <taxon>Malvales</taxon>
        <taxon>Malvaceae</taxon>
        <taxon>Malvoideae</taxon>
        <taxon>Gossypium</taxon>
    </lineage>
</organism>